<dbReference type="AlphaFoldDB" id="A0A1S9DC83"/>
<dbReference type="GO" id="GO:0016491">
    <property type="term" value="F:oxidoreductase activity"/>
    <property type="evidence" value="ECO:0007669"/>
    <property type="project" value="UniProtKB-KW"/>
</dbReference>
<evidence type="ECO:0000259" key="3">
    <source>
        <dbReference type="PROSITE" id="PS51349"/>
    </source>
</evidence>
<keyword evidence="2" id="KW-0560">Oxidoreductase</keyword>
<dbReference type="PROSITE" id="PS51349">
    <property type="entry name" value="FMN_HYDROXY_ACID_DH_2"/>
    <property type="match status" value="1"/>
</dbReference>
<comment type="caution">
    <text evidence="4">The sequence shown here is derived from an EMBL/GenBank/DDBJ whole genome shotgun (WGS) entry which is preliminary data.</text>
</comment>
<feature type="domain" description="FMN hydroxy acid dehydrogenase" evidence="3">
    <location>
        <begin position="1"/>
        <end position="216"/>
    </location>
</feature>
<dbReference type="Proteomes" id="UP000190312">
    <property type="component" value="Unassembled WGS sequence"/>
</dbReference>
<reference evidence="4 5" key="1">
    <citation type="submission" date="2016-10" db="EMBL/GenBank/DDBJ databases">
        <title>Genome sequencing of Aspergillus oryzae BCC7051.</title>
        <authorList>
            <person name="Thammarongtham C."/>
            <person name="Vorapreeda T."/>
            <person name="Nookaew I."/>
            <person name="Srisuk T."/>
            <person name="Land M."/>
            <person name="Jeennor S."/>
            <person name="Laoteng K."/>
        </authorList>
    </citation>
    <scope>NUCLEOTIDE SEQUENCE [LARGE SCALE GENOMIC DNA]</scope>
    <source>
        <strain evidence="4 5">BCC7051</strain>
    </source>
</reference>
<sequence length="216" mass="23895">MLTRRPSWRCSRIILKYAGRDATQAFEPIHPPVVIEKHLPPELKLGPVAESNSIDLTTSILGITYASPFFICPAGGSKLTHPSGDLALTQAAGKHDILDWVPNNSGCTQKQLANARAVSQTLYWQIYAMEDLSVTENEIKQAIALGYRAFALTVDAPRAGKRERDVRLTIEEEASDLTEGDEDNGFASGPTIARSHLYTKFDWKSAVLWLRKLTDT</sequence>
<dbReference type="InterPro" id="IPR000262">
    <property type="entry name" value="FMN-dep_DH"/>
</dbReference>
<comment type="cofactor">
    <cofactor evidence="1">
        <name>FMN</name>
        <dbReference type="ChEBI" id="CHEBI:58210"/>
    </cofactor>
</comment>
<evidence type="ECO:0000256" key="2">
    <source>
        <dbReference type="ARBA" id="ARBA00023002"/>
    </source>
</evidence>
<dbReference type="SUPFAM" id="SSF55856">
    <property type="entry name" value="Cytochrome b5-like heme/steroid binding domain"/>
    <property type="match status" value="1"/>
</dbReference>
<proteinExistence type="predicted"/>
<protein>
    <submittedName>
        <fullName evidence="4">FMN-dependent alpha-hydroxy acid dehydrogenase</fullName>
    </submittedName>
</protein>
<dbReference type="eggNOG" id="KOG0538">
    <property type="taxonomic scope" value="Eukaryota"/>
</dbReference>
<dbReference type="SUPFAM" id="SSF51395">
    <property type="entry name" value="FMN-linked oxidoreductases"/>
    <property type="match status" value="1"/>
</dbReference>
<organism evidence="4 5">
    <name type="scientific">Aspergillus oryzae</name>
    <name type="common">Yellow koji mold</name>
    <dbReference type="NCBI Taxonomy" id="5062"/>
    <lineage>
        <taxon>Eukaryota</taxon>
        <taxon>Fungi</taxon>
        <taxon>Dikarya</taxon>
        <taxon>Ascomycota</taxon>
        <taxon>Pezizomycotina</taxon>
        <taxon>Eurotiomycetes</taxon>
        <taxon>Eurotiomycetidae</taxon>
        <taxon>Eurotiales</taxon>
        <taxon>Aspergillaceae</taxon>
        <taxon>Aspergillus</taxon>
        <taxon>Aspergillus subgen. Circumdati</taxon>
    </lineage>
</organism>
<dbReference type="PANTHER" id="PTHR10578">
    <property type="entry name" value="S -2-HYDROXY-ACID OXIDASE-RELATED"/>
    <property type="match status" value="1"/>
</dbReference>
<evidence type="ECO:0000256" key="1">
    <source>
        <dbReference type="ARBA" id="ARBA00001917"/>
    </source>
</evidence>
<evidence type="ECO:0000313" key="4">
    <source>
        <dbReference type="EMBL" id="OOO06693.1"/>
    </source>
</evidence>
<dbReference type="Gene3D" id="3.10.120.10">
    <property type="entry name" value="Cytochrome b5-like heme/steroid binding domain"/>
    <property type="match status" value="1"/>
</dbReference>
<name>A0A1S9DC83_ASPOZ</name>
<dbReference type="OrthoDB" id="1925334at2759"/>
<dbReference type="InterPro" id="IPR037396">
    <property type="entry name" value="FMN_HAD"/>
</dbReference>
<dbReference type="VEuPathDB" id="FungiDB:AO090701000983"/>
<accession>A0A1S9DC83</accession>
<dbReference type="VEuPathDB" id="FungiDB:AO090011000188"/>
<dbReference type="Pfam" id="PF01070">
    <property type="entry name" value="FMN_dh"/>
    <property type="match status" value="1"/>
</dbReference>
<dbReference type="InterPro" id="IPR013785">
    <property type="entry name" value="Aldolase_TIM"/>
</dbReference>
<gene>
    <name evidence="4" type="ORF">OAory_01088960</name>
</gene>
<dbReference type="Gene3D" id="3.20.20.70">
    <property type="entry name" value="Aldolase class I"/>
    <property type="match status" value="1"/>
</dbReference>
<evidence type="ECO:0000313" key="5">
    <source>
        <dbReference type="Proteomes" id="UP000190312"/>
    </source>
</evidence>
<dbReference type="EMBL" id="MKZY01000007">
    <property type="protein sequence ID" value="OOO06693.1"/>
    <property type="molecule type" value="Genomic_DNA"/>
</dbReference>
<dbReference type="PANTHER" id="PTHR10578:SF148">
    <property type="entry name" value="L-LACTATE DEHYDROGENASE (CYTOCHROME)"/>
    <property type="match status" value="1"/>
</dbReference>
<dbReference type="InterPro" id="IPR036400">
    <property type="entry name" value="Cyt_B5-like_heme/steroid_sf"/>
</dbReference>